<dbReference type="AlphaFoldDB" id="A0A5C8K8E4"/>
<accession>A0A5C8K8E4</accession>
<organism evidence="6 7">
    <name type="scientific">Pontibacter qinzhouensis</name>
    <dbReference type="NCBI Taxonomy" id="2603253"/>
    <lineage>
        <taxon>Bacteria</taxon>
        <taxon>Pseudomonadati</taxon>
        <taxon>Bacteroidota</taxon>
        <taxon>Cytophagia</taxon>
        <taxon>Cytophagales</taxon>
        <taxon>Hymenobacteraceae</taxon>
        <taxon>Pontibacter</taxon>
    </lineage>
</organism>
<evidence type="ECO:0000313" key="6">
    <source>
        <dbReference type="EMBL" id="TXK49379.1"/>
    </source>
</evidence>
<dbReference type="GO" id="GO:0016787">
    <property type="term" value="F:hydrolase activity"/>
    <property type="evidence" value="ECO:0007669"/>
    <property type="project" value="UniProtKB-KW"/>
</dbReference>
<gene>
    <name evidence="6" type="ORF">FVR03_06485</name>
</gene>
<dbReference type="InterPro" id="IPR000917">
    <property type="entry name" value="Sulfatase_N"/>
</dbReference>
<dbReference type="Pfam" id="PF00884">
    <property type="entry name" value="Sulfatase"/>
    <property type="match status" value="1"/>
</dbReference>
<evidence type="ECO:0000256" key="2">
    <source>
        <dbReference type="ARBA" id="ARBA00022729"/>
    </source>
</evidence>
<dbReference type="Gene3D" id="3.40.720.10">
    <property type="entry name" value="Alkaline Phosphatase, subunit A"/>
    <property type="match status" value="1"/>
</dbReference>
<keyword evidence="7" id="KW-1185">Reference proteome</keyword>
<dbReference type="PROSITE" id="PS00523">
    <property type="entry name" value="SULFATASE_1"/>
    <property type="match status" value="1"/>
</dbReference>
<evidence type="ECO:0000313" key="7">
    <source>
        <dbReference type="Proteomes" id="UP000321926"/>
    </source>
</evidence>
<evidence type="ECO:0000256" key="3">
    <source>
        <dbReference type="ARBA" id="ARBA00022801"/>
    </source>
</evidence>
<sequence length="512" mass="59008">MMTHFITLHSFFRSLLWALVLLLAAPAGLRAQQRSKTKPMNVIFILSDDHRYDFMGFMNKVPGLQTPYMDQLAKEGAHLENAFVTTSLCSPSRASILTGQYAHTHTIVDNNAPLPEGLTFFPEYMQKAGYQTGFFGKWHMGNTDDMPQPGFDQWISFKGQGVYYNPILNINGKPVQQLQGSYITDLLTDQTLDWLKKRDKNKPFFAYLSHKGVHAEFEPAKRHAGKYKDMPVIAPPSMYLTATENSKVYGEKQEPKGPVNTRDIPEWVRKQRNSWHGVDGMYDGDIEFDAFYRQYCETLLGVDESIGRVLDYLKKEGLDKNTIVIYMGDNGFIFGEHGLIDKRNMYEQSIRVPLLVRGPGVVKPGLKVPQMMLNIDIAPTILAMAGLPTPDNMQGTSFLPFLKGQPVVNWRDRMYYEYYWEWAFPQTPTVFGARTDRYKYIYNHGIWDTNELYDIKNDPEEMNNLIRDPQYEQIARELKADMWNWLESTNGLQIPLKNAPHKRIDLPFKGTY</sequence>
<protein>
    <submittedName>
        <fullName evidence="6">Sulfatase</fullName>
    </submittedName>
</protein>
<dbReference type="RefSeq" id="WP_147920923.1">
    <property type="nucleotide sequence ID" value="NZ_VRTY01000017.1"/>
</dbReference>
<dbReference type="OrthoDB" id="976866at2"/>
<evidence type="ECO:0000259" key="5">
    <source>
        <dbReference type="Pfam" id="PF00884"/>
    </source>
</evidence>
<dbReference type="SUPFAM" id="SSF53649">
    <property type="entry name" value="Alkaline phosphatase-like"/>
    <property type="match status" value="1"/>
</dbReference>
<proteinExistence type="inferred from homology"/>
<feature type="domain" description="Sulfatase N-terminal" evidence="5">
    <location>
        <begin position="41"/>
        <end position="386"/>
    </location>
</feature>
<dbReference type="PANTHER" id="PTHR43108:SF8">
    <property type="entry name" value="SD21168P"/>
    <property type="match status" value="1"/>
</dbReference>
<dbReference type="InterPro" id="IPR017850">
    <property type="entry name" value="Alkaline_phosphatase_core_sf"/>
</dbReference>
<evidence type="ECO:0000256" key="4">
    <source>
        <dbReference type="ARBA" id="ARBA00023180"/>
    </source>
</evidence>
<dbReference type="Proteomes" id="UP000321926">
    <property type="component" value="Unassembled WGS sequence"/>
</dbReference>
<dbReference type="PANTHER" id="PTHR43108">
    <property type="entry name" value="N-ACETYLGLUCOSAMINE-6-SULFATASE FAMILY MEMBER"/>
    <property type="match status" value="1"/>
</dbReference>
<reference evidence="6 7" key="1">
    <citation type="submission" date="2019-08" db="EMBL/GenBank/DDBJ databases">
        <authorList>
            <person name="Shi S."/>
        </authorList>
    </citation>
    <scope>NUCLEOTIDE SEQUENCE [LARGE SCALE GENOMIC DNA]</scope>
    <source>
        <strain evidence="6 7">GY10130</strain>
    </source>
</reference>
<comment type="similarity">
    <text evidence="1">Belongs to the sulfatase family.</text>
</comment>
<name>A0A5C8K8E4_9BACT</name>
<keyword evidence="3" id="KW-0378">Hydrolase</keyword>
<comment type="caution">
    <text evidence="6">The sequence shown here is derived from an EMBL/GenBank/DDBJ whole genome shotgun (WGS) entry which is preliminary data.</text>
</comment>
<dbReference type="EMBL" id="VRTY01000017">
    <property type="protein sequence ID" value="TXK49379.1"/>
    <property type="molecule type" value="Genomic_DNA"/>
</dbReference>
<keyword evidence="4" id="KW-0325">Glycoprotein</keyword>
<dbReference type="CDD" id="cd16031">
    <property type="entry name" value="G6S_like"/>
    <property type="match status" value="1"/>
</dbReference>
<dbReference type="InterPro" id="IPR024607">
    <property type="entry name" value="Sulfatase_CS"/>
</dbReference>
<keyword evidence="2" id="KW-0732">Signal</keyword>
<evidence type="ECO:0000256" key="1">
    <source>
        <dbReference type="ARBA" id="ARBA00008779"/>
    </source>
</evidence>